<dbReference type="EMBL" id="JBHUMF010000011">
    <property type="protein sequence ID" value="MFD2680055.1"/>
    <property type="molecule type" value="Genomic_DNA"/>
</dbReference>
<keyword evidence="1" id="KW-0812">Transmembrane</keyword>
<feature type="transmembrane region" description="Helical" evidence="1">
    <location>
        <begin position="20"/>
        <end position="38"/>
    </location>
</feature>
<feature type="domain" description="TadE-like" evidence="2">
    <location>
        <begin position="13"/>
        <end position="54"/>
    </location>
</feature>
<evidence type="ECO:0000259" key="2">
    <source>
        <dbReference type="Pfam" id="PF07811"/>
    </source>
</evidence>
<evidence type="ECO:0000313" key="4">
    <source>
        <dbReference type="Proteomes" id="UP001597506"/>
    </source>
</evidence>
<organism evidence="3 4">
    <name type="scientific">Bacillus seohaeanensis</name>
    <dbReference type="NCBI Taxonomy" id="284580"/>
    <lineage>
        <taxon>Bacteria</taxon>
        <taxon>Bacillati</taxon>
        <taxon>Bacillota</taxon>
        <taxon>Bacilli</taxon>
        <taxon>Bacillales</taxon>
        <taxon>Bacillaceae</taxon>
        <taxon>Bacillus</taxon>
    </lineage>
</organism>
<reference evidence="4" key="1">
    <citation type="journal article" date="2019" name="Int. J. Syst. Evol. Microbiol.">
        <title>The Global Catalogue of Microorganisms (GCM) 10K type strain sequencing project: providing services to taxonomists for standard genome sequencing and annotation.</title>
        <authorList>
            <consortium name="The Broad Institute Genomics Platform"/>
            <consortium name="The Broad Institute Genome Sequencing Center for Infectious Disease"/>
            <person name="Wu L."/>
            <person name="Ma J."/>
        </authorList>
    </citation>
    <scope>NUCLEOTIDE SEQUENCE [LARGE SCALE GENOMIC DNA]</scope>
    <source>
        <strain evidence="4">KCTC 3913</strain>
    </source>
</reference>
<keyword evidence="1" id="KW-1133">Transmembrane helix</keyword>
<evidence type="ECO:0000256" key="1">
    <source>
        <dbReference type="SAM" id="Phobius"/>
    </source>
</evidence>
<gene>
    <name evidence="3" type="ORF">ACFSUL_04750</name>
</gene>
<dbReference type="Proteomes" id="UP001597506">
    <property type="component" value="Unassembled WGS sequence"/>
</dbReference>
<dbReference type="InterPro" id="IPR012495">
    <property type="entry name" value="TadE-like_dom"/>
</dbReference>
<sequence length="137" mass="14587">MLNIIKKIKNEEGSSTIEFLGILPLVFIVLMIMWQLIVSVQAVIVAQSAANEAAKVYSVTENSSEAEAAASKIVSAGGSYLTFQGASGMNAKDFTATVNVNIDFVFLPEKLFANNQAPSYSFSSTASGKVIKNEIEG</sequence>
<comment type="caution">
    <text evidence="3">The sequence shown here is derived from an EMBL/GenBank/DDBJ whole genome shotgun (WGS) entry which is preliminary data.</text>
</comment>
<accession>A0ABW5RNS8</accession>
<dbReference type="RefSeq" id="WP_377933181.1">
    <property type="nucleotide sequence ID" value="NZ_JBHUMF010000011.1"/>
</dbReference>
<protein>
    <submittedName>
        <fullName evidence="3">TadE/TadG family type IV pilus assembly protein</fullName>
    </submittedName>
</protein>
<proteinExistence type="predicted"/>
<keyword evidence="4" id="KW-1185">Reference proteome</keyword>
<dbReference type="Pfam" id="PF07811">
    <property type="entry name" value="TadE"/>
    <property type="match status" value="1"/>
</dbReference>
<evidence type="ECO:0000313" key="3">
    <source>
        <dbReference type="EMBL" id="MFD2680055.1"/>
    </source>
</evidence>
<keyword evidence="1" id="KW-0472">Membrane</keyword>
<name>A0ABW5RNS8_9BACI</name>